<evidence type="ECO:0000256" key="2">
    <source>
        <dbReference type="SAM" id="SignalP"/>
    </source>
</evidence>
<evidence type="ECO:0000313" key="5">
    <source>
        <dbReference type="Proteomes" id="UP000186385"/>
    </source>
</evidence>
<dbReference type="GO" id="GO:0004180">
    <property type="term" value="F:carboxypeptidase activity"/>
    <property type="evidence" value="ECO:0007669"/>
    <property type="project" value="UniProtKB-KW"/>
</dbReference>
<dbReference type="InterPro" id="IPR058193">
    <property type="entry name" value="VanY/YodJ_core_dom"/>
</dbReference>
<dbReference type="InterPro" id="IPR009045">
    <property type="entry name" value="Zn_M74/Hedgehog-like"/>
</dbReference>
<dbReference type="InterPro" id="IPR003709">
    <property type="entry name" value="VanY-like_core_dom"/>
</dbReference>
<evidence type="ECO:0000256" key="1">
    <source>
        <dbReference type="SAM" id="MobiDB-lite"/>
    </source>
</evidence>
<feature type="region of interest" description="Disordered" evidence="1">
    <location>
        <begin position="18"/>
        <end position="45"/>
    </location>
</feature>
<evidence type="ECO:0000313" key="4">
    <source>
        <dbReference type="EMBL" id="SIP97898.1"/>
    </source>
</evidence>
<dbReference type="CDD" id="cd14852">
    <property type="entry name" value="LD-carboxypeptidase"/>
    <property type="match status" value="1"/>
</dbReference>
<dbReference type="STRING" id="1017273.SAMN05443094_101342"/>
<proteinExistence type="predicted"/>
<dbReference type="EMBL" id="FTLX01000001">
    <property type="protein sequence ID" value="SIP97898.1"/>
    <property type="molecule type" value="Genomic_DNA"/>
</dbReference>
<protein>
    <submittedName>
        <fullName evidence="4">D-alanyl-D-alanine carboxypeptidase</fullName>
    </submittedName>
</protein>
<dbReference type="Proteomes" id="UP000186385">
    <property type="component" value="Unassembled WGS sequence"/>
</dbReference>
<feature type="chain" id="PRO_5012003464" evidence="2">
    <location>
        <begin position="21"/>
        <end position="261"/>
    </location>
</feature>
<sequence>MRKAAVVLAVSMLAAGCAPAEEKPVNEPETEQSTPSEKPAVEEETGPVLDASYFNELKEVDGVQVIQNPENMMVLVNKEFALPSDYTPPDLVRPNVQFSFGDQDIEKSYMRKEAAAALETLFKGAEEDGLFLFAVSGYRSYDRQEEILAAGAAASSEEEALKSIAPPGMSEHQSGLAMDISSESNGFELNQSFEATEEGKWLKDHAHEYGFILRYPKGMEDVTQYIYEPWHFRYIGKEAAAMIHEKGWTLEDYFNEMKPAE</sequence>
<keyword evidence="4" id="KW-0378">Hydrolase</keyword>
<dbReference type="Gene3D" id="3.30.1380.10">
    <property type="match status" value="1"/>
</dbReference>
<organism evidence="4 5">
    <name type="scientific">Domibacillus enclensis</name>
    <dbReference type="NCBI Taxonomy" id="1017273"/>
    <lineage>
        <taxon>Bacteria</taxon>
        <taxon>Bacillati</taxon>
        <taxon>Bacillota</taxon>
        <taxon>Bacilli</taxon>
        <taxon>Bacillales</taxon>
        <taxon>Bacillaceae</taxon>
        <taxon>Domibacillus</taxon>
    </lineage>
</organism>
<dbReference type="SUPFAM" id="SSF55166">
    <property type="entry name" value="Hedgehog/DD-peptidase"/>
    <property type="match status" value="1"/>
</dbReference>
<keyword evidence="4" id="KW-0645">Protease</keyword>
<keyword evidence="2" id="KW-0732">Signal</keyword>
<name>A0A1N6P0G8_9BACI</name>
<feature type="domain" description="D-alanyl-D-alanine carboxypeptidase-like core" evidence="3">
    <location>
        <begin position="108"/>
        <end position="237"/>
    </location>
</feature>
<dbReference type="PANTHER" id="PTHR34385:SF1">
    <property type="entry name" value="PEPTIDOGLYCAN L-ALANYL-D-GLUTAMATE ENDOPEPTIDASE CWLK"/>
    <property type="match status" value="1"/>
</dbReference>
<dbReference type="InterPro" id="IPR052179">
    <property type="entry name" value="DD-CPase-like"/>
</dbReference>
<evidence type="ECO:0000259" key="3">
    <source>
        <dbReference type="Pfam" id="PF02557"/>
    </source>
</evidence>
<dbReference type="GO" id="GO:0006508">
    <property type="term" value="P:proteolysis"/>
    <property type="evidence" value="ECO:0007669"/>
    <property type="project" value="InterPro"/>
</dbReference>
<reference evidence="4 5" key="1">
    <citation type="submission" date="2017-01" db="EMBL/GenBank/DDBJ databases">
        <authorList>
            <person name="Mah S.A."/>
            <person name="Swanson W.J."/>
            <person name="Moy G.W."/>
            <person name="Vacquier V.D."/>
        </authorList>
    </citation>
    <scope>NUCLEOTIDE SEQUENCE [LARGE SCALE GENOMIC DNA]</scope>
    <source>
        <strain evidence="4 5">NIO-1016</strain>
    </source>
</reference>
<accession>A0A1N6P0G8</accession>
<gene>
    <name evidence="4" type="ORF">SAMN05443094_101342</name>
</gene>
<dbReference type="PANTHER" id="PTHR34385">
    <property type="entry name" value="D-ALANYL-D-ALANINE CARBOXYPEPTIDASE"/>
    <property type="match status" value="1"/>
</dbReference>
<dbReference type="AlphaFoldDB" id="A0A1N6P0G8"/>
<feature type="signal peptide" evidence="2">
    <location>
        <begin position="1"/>
        <end position="20"/>
    </location>
</feature>
<keyword evidence="4" id="KW-0121">Carboxypeptidase</keyword>
<dbReference type="PROSITE" id="PS51257">
    <property type="entry name" value="PROKAR_LIPOPROTEIN"/>
    <property type="match status" value="1"/>
</dbReference>
<dbReference type="Pfam" id="PF02557">
    <property type="entry name" value="VanY"/>
    <property type="match status" value="1"/>
</dbReference>